<dbReference type="PANTHER" id="PTHR30469">
    <property type="entry name" value="MULTIDRUG RESISTANCE PROTEIN MDTA"/>
    <property type="match status" value="1"/>
</dbReference>
<evidence type="ECO:0000259" key="4">
    <source>
        <dbReference type="Pfam" id="PF25954"/>
    </source>
</evidence>
<dbReference type="PROSITE" id="PS51257">
    <property type="entry name" value="PROKAR_LIPOPROTEIN"/>
    <property type="match status" value="1"/>
</dbReference>
<dbReference type="EMBL" id="QGNA01000001">
    <property type="protein sequence ID" value="PWS37900.1"/>
    <property type="molecule type" value="Genomic_DNA"/>
</dbReference>
<dbReference type="AlphaFoldDB" id="A0A317FFP5"/>
<dbReference type="Gene3D" id="2.40.30.170">
    <property type="match status" value="1"/>
</dbReference>
<comment type="caution">
    <text evidence="5">The sequence shown here is derived from an EMBL/GenBank/DDBJ whole genome shotgun (WGS) entry which is preliminary data.</text>
</comment>
<protein>
    <submittedName>
        <fullName evidence="5">Efflux RND transporter periplasmic adaptor subunit</fullName>
    </submittedName>
</protein>
<dbReference type="Gene3D" id="1.10.287.470">
    <property type="entry name" value="Helix hairpin bin"/>
    <property type="match status" value="1"/>
</dbReference>
<dbReference type="Gene3D" id="2.40.420.20">
    <property type="match status" value="1"/>
</dbReference>
<name>A0A317FFP5_9PROT</name>
<dbReference type="InterPro" id="IPR058792">
    <property type="entry name" value="Beta-barrel_RND_2"/>
</dbReference>
<dbReference type="SUPFAM" id="SSF111369">
    <property type="entry name" value="HlyD-like secretion proteins"/>
    <property type="match status" value="1"/>
</dbReference>
<feature type="chain" id="PRO_5016465971" evidence="2">
    <location>
        <begin position="27"/>
        <end position="362"/>
    </location>
</feature>
<feature type="domain" description="CusB-like beta-barrel" evidence="4">
    <location>
        <begin position="207"/>
        <end position="279"/>
    </location>
</feature>
<dbReference type="Gene3D" id="2.40.50.100">
    <property type="match status" value="1"/>
</dbReference>
<keyword evidence="2" id="KW-0732">Signal</keyword>
<reference evidence="6" key="1">
    <citation type="submission" date="2018-05" db="EMBL/GenBank/DDBJ databases">
        <authorList>
            <person name="Du Z."/>
            <person name="Wang X."/>
        </authorList>
    </citation>
    <scope>NUCLEOTIDE SEQUENCE [LARGE SCALE GENOMIC DNA]</scope>
    <source>
        <strain evidence="6">CQN31</strain>
    </source>
</reference>
<feature type="signal peptide" evidence="2">
    <location>
        <begin position="1"/>
        <end position="26"/>
    </location>
</feature>
<dbReference type="Proteomes" id="UP000245765">
    <property type="component" value="Unassembled WGS sequence"/>
</dbReference>
<gene>
    <name evidence="5" type="ORF">DFH01_00865</name>
</gene>
<dbReference type="GO" id="GO:0015562">
    <property type="term" value="F:efflux transmembrane transporter activity"/>
    <property type="evidence" value="ECO:0007669"/>
    <property type="project" value="TreeGrafter"/>
</dbReference>
<organism evidence="5 6">
    <name type="scientific">Falsiroseomonas bella</name>
    <dbReference type="NCBI Taxonomy" id="2184016"/>
    <lineage>
        <taxon>Bacteria</taxon>
        <taxon>Pseudomonadati</taxon>
        <taxon>Pseudomonadota</taxon>
        <taxon>Alphaproteobacteria</taxon>
        <taxon>Acetobacterales</taxon>
        <taxon>Roseomonadaceae</taxon>
        <taxon>Falsiroseomonas</taxon>
    </lineage>
</organism>
<evidence type="ECO:0000256" key="1">
    <source>
        <dbReference type="ARBA" id="ARBA00009477"/>
    </source>
</evidence>
<dbReference type="RefSeq" id="WP_109868522.1">
    <property type="nucleotide sequence ID" value="NZ_QGNA01000001.1"/>
</dbReference>
<dbReference type="OrthoDB" id="9813967at2"/>
<proteinExistence type="inferred from homology"/>
<dbReference type="Pfam" id="PF25917">
    <property type="entry name" value="BSH_RND"/>
    <property type="match status" value="1"/>
</dbReference>
<evidence type="ECO:0000313" key="6">
    <source>
        <dbReference type="Proteomes" id="UP000245765"/>
    </source>
</evidence>
<evidence type="ECO:0000259" key="3">
    <source>
        <dbReference type="Pfam" id="PF25917"/>
    </source>
</evidence>
<keyword evidence="6" id="KW-1185">Reference proteome</keyword>
<evidence type="ECO:0000256" key="2">
    <source>
        <dbReference type="SAM" id="SignalP"/>
    </source>
</evidence>
<dbReference type="PANTHER" id="PTHR30469:SF18">
    <property type="entry name" value="RESISTANCE-NODULATION-CELL DIVISION (RND) EFFLUX MEMBRANE FUSION PROTEIN-RELATED"/>
    <property type="match status" value="1"/>
</dbReference>
<accession>A0A317FFP5</accession>
<sequence length="362" mass="37721">MRRAAAALLILPLLAACRAEPPAAQASAPPPPRPVQVAEVVLAPAESRVAYTGTVRARREVEVGFRTGGRIAARLVEVGQVVAEGQELARIDPADLALALRSADADLAAAEAQSRQAANDAARSRALLRAGHVAAAFDDQRQAAASAAAERVASAQAALELARNRLSYATLRAPSAGVVTALLAEAGQVVPEGDAVLRLADPSERELVVRVPESALPELREAAAEARFWARPDAPLATALRELAPQADGALRTYAARFSLPDAPDWVALGMTGTVRLARDAGMVATLPLGALHDRGQGPMVWRVAGERIEAVPVRVTALGEAIVQVAGALQPGEKVVALGPQLLDPESRVRVVSTRLAATLR</sequence>
<comment type="similarity">
    <text evidence="1">Belongs to the membrane fusion protein (MFP) (TC 8.A.1) family.</text>
</comment>
<dbReference type="InterPro" id="IPR006143">
    <property type="entry name" value="RND_pump_MFP"/>
</dbReference>
<dbReference type="NCBIfam" id="TIGR01730">
    <property type="entry name" value="RND_mfp"/>
    <property type="match status" value="1"/>
</dbReference>
<dbReference type="InterPro" id="IPR058625">
    <property type="entry name" value="MdtA-like_BSH"/>
</dbReference>
<evidence type="ECO:0000313" key="5">
    <source>
        <dbReference type="EMBL" id="PWS37900.1"/>
    </source>
</evidence>
<dbReference type="Pfam" id="PF25954">
    <property type="entry name" value="Beta-barrel_RND_2"/>
    <property type="match status" value="1"/>
</dbReference>
<dbReference type="GO" id="GO:1990281">
    <property type="term" value="C:efflux pump complex"/>
    <property type="evidence" value="ECO:0007669"/>
    <property type="project" value="TreeGrafter"/>
</dbReference>
<feature type="domain" description="Multidrug resistance protein MdtA-like barrel-sandwich hybrid" evidence="3">
    <location>
        <begin position="59"/>
        <end position="195"/>
    </location>
</feature>